<accession>A0A4U0YXG9</accession>
<dbReference type="NCBIfam" id="TIGR01509">
    <property type="entry name" value="HAD-SF-IA-v3"/>
    <property type="match status" value="1"/>
</dbReference>
<dbReference type="SFLD" id="SFLDG01129">
    <property type="entry name" value="C1.5:_HAD__Beta-PGM__Phosphata"/>
    <property type="match status" value="1"/>
</dbReference>
<organism evidence="1 2">
    <name type="scientific">Cereibacter changlensis</name>
    <dbReference type="NCBI Taxonomy" id="402884"/>
    <lineage>
        <taxon>Bacteria</taxon>
        <taxon>Pseudomonadati</taxon>
        <taxon>Pseudomonadota</taxon>
        <taxon>Alphaproteobacteria</taxon>
        <taxon>Rhodobacterales</taxon>
        <taxon>Paracoccaceae</taxon>
        <taxon>Cereibacter</taxon>
    </lineage>
</organism>
<dbReference type="Pfam" id="PF00702">
    <property type="entry name" value="Hydrolase"/>
    <property type="match status" value="1"/>
</dbReference>
<dbReference type="EMBL" id="SWAU01000089">
    <property type="protein sequence ID" value="TKA96545.1"/>
    <property type="molecule type" value="Genomic_DNA"/>
</dbReference>
<dbReference type="Gene3D" id="1.10.150.240">
    <property type="entry name" value="Putative phosphatase, domain 2"/>
    <property type="match status" value="1"/>
</dbReference>
<proteinExistence type="predicted"/>
<dbReference type="RefSeq" id="WP_136792542.1">
    <property type="nucleotide sequence ID" value="NZ_SWAU01000089.1"/>
</dbReference>
<dbReference type="CDD" id="cd02603">
    <property type="entry name" value="HAD_sEH-N_like"/>
    <property type="match status" value="1"/>
</dbReference>
<gene>
    <name evidence="1" type="ORF">FAZ78_10850</name>
</gene>
<dbReference type="PANTHER" id="PTHR43611">
    <property type="entry name" value="ALPHA-D-GLUCOSE 1-PHOSPHATE PHOSPHATASE"/>
    <property type="match status" value="1"/>
</dbReference>
<sequence>MKPEAVVFDIGNVLMEWNPERFYDGAIGEARRRQLFAEVDLIGMNESIDAGALFRETIHALADATPHWGAEIRMWHDNWIEMASPRIDHSVALLRALRAKGVPVFALTNFGVHSFAYAKTQYDFLSEFDQTFVSGEMGCIKPDPEIFRLMEAGCGVAPEALLFTDDRADNIAAAAARGWQVHHFTGPEGWARRLVADGLLNETEAGL</sequence>
<evidence type="ECO:0000313" key="1">
    <source>
        <dbReference type="EMBL" id="TKA96545.1"/>
    </source>
</evidence>
<dbReference type="NCBIfam" id="TIGR01549">
    <property type="entry name" value="HAD-SF-IA-v1"/>
    <property type="match status" value="1"/>
</dbReference>
<dbReference type="SFLD" id="SFLDS00003">
    <property type="entry name" value="Haloacid_Dehalogenase"/>
    <property type="match status" value="1"/>
</dbReference>
<comment type="caution">
    <text evidence="1">The sequence shown here is derived from an EMBL/GenBank/DDBJ whole genome shotgun (WGS) entry which is preliminary data.</text>
</comment>
<dbReference type="Gene3D" id="3.40.50.1000">
    <property type="entry name" value="HAD superfamily/HAD-like"/>
    <property type="match status" value="1"/>
</dbReference>
<dbReference type="InterPro" id="IPR036412">
    <property type="entry name" value="HAD-like_sf"/>
</dbReference>
<protein>
    <submittedName>
        <fullName evidence="1">HAD family phosphatase</fullName>
    </submittedName>
</protein>
<dbReference type="InterPro" id="IPR023198">
    <property type="entry name" value="PGP-like_dom2"/>
</dbReference>
<reference evidence="1 2" key="1">
    <citation type="submission" date="2019-04" db="EMBL/GenBank/DDBJ databases">
        <title>Crypto-aerobic microbial life in anoxic (sulfidic) marine sediments.</title>
        <authorList>
            <person name="Bhattacharya S."/>
            <person name="Roy C."/>
            <person name="Mondal N."/>
            <person name="Sarkar J."/>
            <person name="Mandal S."/>
            <person name="Rameez M.J."/>
            <person name="Ghosh W."/>
        </authorList>
    </citation>
    <scope>NUCLEOTIDE SEQUENCE [LARGE SCALE GENOMIC DNA]</scope>
    <source>
        <strain evidence="1 2">SBBC</strain>
    </source>
</reference>
<dbReference type="InterPro" id="IPR023214">
    <property type="entry name" value="HAD_sf"/>
</dbReference>
<dbReference type="Proteomes" id="UP000306340">
    <property type="component" value="Unassembled WGS sequence"/>
</dbReference>
<dbReference type="AlphaFoldDB" id="A0A4U0YXG9"/>
<dbReference type="SUPFAM" id="SSF56784">
    <property type="entry name" value="HAD-like"/>
    <property type="match status" value="1"/>
</dbReference>
<evidence type="ECO:0000313" key="2">
    <source>
        <dbReference type="Proteomes" id="UP000306340"/>
    </source>
</evidence>
<dbReference type="PANTHER" id="PTHR43611:SF3">
    <property type="entry name" value="FLAVIN MONONUCLEOTIDE HYDROLASE 1, CHLOROPLATIC"/>
    <property type="match status" value="1"/>
</dbReference>
<name>A0A4U0YXG9_9RHOB</name>
<dbReference type="InterPro" id="IPR006439">
    <property type="entry name" value="HAD-SF_hydro_IA"/>
</dbReference>